<comment type="caution">
    <text evidence="6">The sequence shown here is derived from an EMBL/GenBank/DDBJ whole genome shotgun (WGS) entry which is preliminary data.</text>
</comment>
<dbReference type="Proteomes" id="UP000753908">
    <property type="component" value="Unassembled WGS sequence"/>
</dbReference>
<evidence type="ECO:0000256" key="2">
    <source>
        <dbReference type="ARBA" id="ARBA00023015"/>
    </source>
</evidence>
<dbReference type="GO" id="GO:0003700">
    <property type="term" value="F:DNA-binding transcription factor activity"/>
    <property type="evidence" value="ECO:0007669"/>
    <property type="project" value="InterPro"/>
</dbReference>
<dbReference type="AlphaFoldDB" id="A0A951U9G8"/>
<dbReference type="GO" id="GO:0003677">
    <property type="term" value="F:DNA binding"/>
    <property type="evidence" value="ECO:0007669"/>
    <property type="project" value="UniProtKB-KW"/>
</dbReference>
<protein>
    <submittedName>
        <fullName evidence="6">LysR family transcriptional regulator</fullName>
    </submittedName>
</protein>
<dbReference type="InterPro" id="IPR000847">
    <property type="entry name" value="LysR_HTH_N"/>
</dbReference>
<proteinExistence type="inferred from homology"/>
<name>A0A951U9G8_9CYAN</name>
<reference evidence="6" key="1">
    <citation type="submission" date="2021-05" db="EMBL/GenBank/DDBJ databases">
        <authorList>
            <person name="Pietrasiak N."/>
            <person name="Ward R."/>
            <person name="Stajich J.E."/>
            <person name="Kurbessoian T."/>
        </authorList>
    </citation>
    <scope>NUCLEOTIDE SEQUENCE</scope>
    <source>
        <strain evidence="6">CPER-KK1</strain>
    </source>
</reference>
<evidence type="ECO:0000256" key="3">
    <source>
        <dbReference type="ARBA" id="ARBA00023125"/>
    </source>
</evidence>
<evidence type="ECO:0000256" key="1">
    <source>
        <dbReference type="ARBA" id="ARBA00009437"/>
    </source>
</evidence>
<dbReference type="InterPro" id="IPR005119">
    <property type="entry name" value="LysR_subst-bd"/>
</dbReference>
<dbReference type="Pfam" id="PF00126">
    <property type="entry name" value="HTH_1"/>
    <property type="match status" value="1"/>
</dbReference>
<dbReference type="SUPFAM" id="SSF46785">
    <property type="entry name" value="Winged helix' DNA-binding domain"/>
    <property type="match status" value="1"/>
</dbReference>
<evidence type="ECO:0000256" key="4">
    <source>
        <dbReference type="ARBA" id="ARBA00023163"/>
    </source>
</evidence>
<keyword evidence="4" id="KW-0804">Transcription</keyword>
<keyword evidence="3" id="KW-0238">DNA-binding</keyword>
<dbReference type="PANTHER" id="PTHR30118">
    <property type="entry name" value="HTH-TYPE TRANSCRIPTIONAL REGULATOR LEUO-RELATED"/>
    <property type="match status" value="1"/>
</dbReference>
<dbReference type="PRINTS" id="PR00039">
    <property type="entry name" value="HTHLYSR"/>
</dbReference>
<organism evidence="6 7">
    <name type="scientific">Symplocastrum torsivum CPER-KK1</name>
    <dbReference type="NCBI Taxonomy" id="450513"/>
    <lineage>
        <taxon>Bacteria</taxon>
        <taxon>Bacillati</taxon>
        <taxon>Cyanobacteriota</taxon>
        <taxon>Cyanophyceae</taxon>
        <taxon>Oscillatoriophycideae</taxon>
        <taxon>Oscillatoriales</taxon>
        <taxon>Microcoleaceae</taxon>
        <taxon>Symplocastrum</taxon>
    </lineage>
</organism>
<dbReference type="CDD" id="cd08417">
    <property type="entry name" value="PBP2_Nitroaromatics_like"/>
    <property type="match status" value="1"/>
</dbReference>
<comment type="similarity">
    <text evidence="1">Belongs to the LysR transcriptional regulatory family.</text>
</comment>
<feature type="domain" description="HTH lysR-type" evidence="5">
    <location>
        <begin position="9"/>
        <end position="66"/>
    </location>
</feature>
<dbReference type="InterPro" id="IPR037402">
    <property type="entry name" value="YidZ_PBP2"/>
</dbReference>
<evidence type="ECO:0000313" key="6">
    <source>
        <dbReference type="EMBL" id="MBW4544875.1"/>
    </source>
</evidence>
<dbReference type="InterPro" id="IPR050389">
    <property type="entry name" value="LysR-type_TF"/>
</dbReference>
<dbReference type="PANTHER" id="PTHR30118:SF15">
    <property type="entry name" value="TRANSCRIPTIONAL REGULATORY PROTEIN"/>
    <property type="match status" value="1"/>
</dbReference>
<evidence type="ECO:0000259" key="5">
    <source>
        <dbReference type="PROSITE" id="PS50931"/>
    </source>
</evidence>
<dbReference type="Gene3D" id="3.40.190.10">
    <property type="entry name" value="Periplasmic binding protein-like II"/>
    <property type="match status" value="2"/>
</dbReference>
<dbReference type="EMBL" id="JAHHIF010000011">
    <property type="protein sequence ID" value="MBW4544875.1"/>
    <property type="molecule type" value="Genomic_DNA"/>
</dbReference>
<accession>A0A951U9G8</accession>
<dbReference type="Gene3D" id="1.10.10.10">
    <property type="entry name" value="Winged helix-like DNA-binding domain superfamily/Winged helix DNA-binding domain"/>
    <property type="match status" value="1"/>
</dbReference>
<gene>
    <name evidence="6" type="ORF">KME25_10595</name>
</gene>
<evidence type="ECO:0000313" key="7">
    <source>
        <dbReference type="Proteomes" id="UP000753908"/>
    </source>
</evidence>
<dbReference type="PROSITE" id="PS50931">
    <property type="entry name" value="HTH_LYSR"/>
    <property type="match status" value="1"/>
</dbReference>
<reference evidence="6" key="2">
    <citation type="journal article" date="2022" name="Microbiol. Resour. Announc.">
        <title>Metagenome Sequencing to Explore Phylogenomics of Terrestrial Cyanobacteria.</title>
        <authorList>
            <person name="Ward R.D."/>
            <person name="Stajich J.E."/>
            <person name="Johansen J.R."/>
            <person name="Huntemann M."/>
            <person name="Clum A."/>
            <person name="Foster B."/>
            <person name="Foster B."/>
            <person name="Roux S."/>
            <person name="Palaniappan K."/>
            <person name="Varghese N."/>
            <person name="Mukherjee S."/>
            <person name="Reddy T.B.K."/>
            <person name="Daum C."/>
            <person name="Copeland A."/>
            <person name="Chen I.A."/>
            <person name="Ivanova N.N."/>
            <person name="Kyrpides N.C."/>
            <person name="Shapiro N."/>
            <person name="Eloe-Fadrosh E.A."/>
            <person name="Pietrasiak N."/>
        </authorList>
    </citation>
    <scope>NUCLEOTIDE SEQUENCE</scope>
    <source>
        <strain evidence="6">CPER-KK1</strain>
    </source>
</reference>
<dbReference type="Pfam" id="PF03466">
    <property type="entry name" value="LysR_substrate"/>
    <property type="match status" value="1"/>
</dbReference>
<keyword evidence="2" id="KW-0805">Transcription regulation</keyword>
<dbReference type="SUPFAM" id="SSF53850">
    <property type="entry name" value="Periplasmic binding protein-like II"/>
    <property type="match status" value="1"/>
</dbReference>
<dbReference type="InterPro" id="IPR036388">
    <property type="entry name" value="WH-like_DNA-bd_sf"/>
</dbReference>
<dbReference type="InterPro" id="IPR036390">
    <property type="entry name" value="WH_DNA-bd_sf"/>
</dbReference>
<sequence>MKSIDLSSIDLNLLVAFEALYEERSVTAAAQRLYLGQPAMSAALRRLRMLFDDELFIRIGREMQPTSKTLEVAPGILLALNQIRQTLESNQSFEPKTTQRSFAIGSSDYTSFVIVPKLVALCQQTAPGVNVRLIGFEKDSVEDLLEQGAIDLALGVFPNPPQETLHESLFQERFVGIAHKGHGAIANGSVSLGTFANLPHALVTIRRDDTGYIDQVLATYNLKRRIAVTTPHMMVLPSLVASSDLIASVPSRIATHLICHQELEIFELPIETQAWTVSLLWSKLVDKDSANCWLRQTLKTACASL</sequence>